<proteinExistence type="predicted"/>
<keyword evidence="2" id="KW-1185">Reference proteome</keyword>
<sequence length="192" mass="21975">MHLGAVEHLYISACDDLRYLWEQESEACKSLVRLRELEVWYCNKLVASAEKEDNFGISMESLKICGRRKGINGRETNQLNVHQDGAPPRIIPIVALIPIKVKGQLKPELPQKANRYNNVKRDGKVFSFDLLDSDGGEIRGTCFNVVADNFHNQIEGRFREQGNHNEPASRKDSPRDKTTFKEMKEPSRYSID</sequence>
<dbReference type="Proteomes" id="UP001055811">
    <property type="component" value="Linkage Group LG05"/>
</dbReference>
<organism evidence="1 2">
    <name type="scientific">Cichorium intybus</name>
    <name type="common">Chicory</name>
    <dbReference type="NCBI Taxonomy" id="13427"/>
    <lineage>
        <taxon>Eukaryota</taxon>
        <taxon>Viridiplantae</taxon>
        <taxon>Streptophyta</taxon>
        <taxon>Embryophyta</taxon>
        <taxon>Tracheophyta</taxon>
        <taxon>Spermatophyta</taxon>
        <taxon>Magnoliopsida</taxon>
        <taxon>eudicotyledons</taxon>
        <taxon>Gunneridae</taxon>
        <taxon>Pentapetalae</taxon>
        <taxon>asterids</taxon>
        <taxon>campanulids</taxon>
        <taxon>Asterales</taxon>
        <taxon>Asteraceae</taxon>
        <taxon>Cichorioideae</taxon>
        <taxon>Cichorieae</taxon>
        <taxon>Cichoriinae</taxon>
        <taxon>Cichorium</taxon>
    </lineage>
</organism>
<dbReference type="EMBL" id="CM042013">
    <property type="protein sequence ID" value="KAI3739692.1"/>
    <property type="molecule type" value="Genomic_DNA"/>
</dbReference>
<reference evidence="1 2" key="2">
    <citation type="journal article" date="2022" name="Mol. Ecol. Resour.">
        <title>The genomes of chicory, endive, great burdock and yacon provide insights into Asteraceae paleo-polyploidization history and plant inulin production.</title>
        <authorList>
            <person name="Fan W."/>
            <person name="Wang S."/>
            <person name="Wang H."/>
            <person name="Wang A."/>
            <person name="Jiang F."/>
            <person name="Liu H."/>
            <person name="Zhao H."/>
            <person name="Xu D."/>
            <person name="Zhang Y."/>
        </authorList>
    </citation>
    <scope>NUCLEOTIDE SEQUENCE [LARGE SCALE GENOMIC DNA]</scope>
    <source>
        <strain evidence="2">cv. Punajuju</strain>
        <tissue evidence="1">Leaves</tissue>
    </source>
</reference>
<evidence type="ECO:0000313" key="1">
    <source>
        <dbReference type="EMBL" id="KAI3739692.1"/>
    </source>
</evidence>
<accession>A0ACB9D043</accession>
<reference evidence="2" key="1">
    <citation type="journal article" date="2022" name="Mol. Ecol. Resour.">
        <title>The genomes of chicory, endive, great burdock and yacon provide insights into Asteraceae palaeo-polyploidization history and plant inulin production.</title>
        <authorList>
            <person name="Fan W."/>
            <person name="Wang S."/>
            <person name="Wang H."/>
            <person name="Wang A."/>
            <person name="Jiang F."/>
            <person name="Liu H."/>
            <person name="Zhao H."/>
            <person name="Xu D."/>
            <person name="Zhang Y."/>
        </authorList>
    </citation>
    <scope>NUCLEOTIDE SEQUENCE [LARGE SCALE GENOMIC DNA]</scope>
    <source>
        <strain evidence="2">cv. Punajuju</strain>
    </source>
</reference>
<name>A0ACB9D043_CICIN</name>
<comment type="caution">
    <text evidence="1">The sequence shown here is derived from an EMBL/GenBank/DDBJ whole genome shotgun (WGS) entry which is preliminary data.</text>
</comment>
<evidence type="ECO:0000313" key="2">
    <source>
        <dbReference type="Proteomes" id="UP001055811"/>
    </source>
</evidence>
<protein>
    <submittedName>
        <fullName evidence="1">Uncharacterized protein</fullName>
    </submittedName>
</protein>
<gene>
    <name evidence="1" type="ORF">L2E82_30103</name>
</gene>